<comment type="caution">
    <text evidence="1">The sequence shown here is derived from an EMBL/GenBank/DDBJ whole genome shotgun (WGS) entry which is preliminary data.</text>
</comment>
<sequence length="180" mass="19512">MRKVTRKSLDELAKVMPVLSEREQRVYVGGTSGATGYTDAGLITIDSGNNLPNDGKAKPWVVQLLTTLYDRGGTGTINLPDIIPVDAGTTGSAYCTASASYQNITINGITFTNLYVEATSSAAHPTVDSGYSWTKPKYDGNNNLVQMNYIFNVHGTNLNVVIGVPVEQVKDFERTFKMSH</sequence>
<proteinExistence type="predicted"/>
<reference evidence="1 2" key="1">
    <citation type="submission" date="2019-03" db="EMBL/GenBank/DDBJ databases">
        <title>Diversity of the mouse oral microbiome.</title>
        <authorList>
            <person name="Joseph S."/>
            <person name="Aduse-Opoku J."/>
            <person name="Curtis M."/>
            <person name="Wade W."/>
            <person name="Hashim A."/>
        </authorList>
    </citation>
    <scope>NUCLEOTIDE SEQUENCE [LARGE SCALE GENOMIC DNA]</scope>
    <source>
        <strain evidence="1 2">P2318</strain>
    </source>
</reference>
<gene>
    <name evidence="1" type="ORF">E4T97_20940</name>
</gene>
<name>A0A7K3MFW8_9BACE</name>
<evidence type="ECO:0000313" key="2">
    <source>
        <dbReference type="Proteomes" id="UP000298073"/>
    </source>
</evidence>
<dbReference type="Proteomes" id="UP000298073">
    <property type="component" value="Unassembled WGS sequence"/>
</dbReference>
<accession>A0A7K3MFW8</accession>
<dbReference type="EMBL" id="SPPV01000092">
    <property type="protein sequence ID" value="TFU44835.1"/>
    <property type="molecule type" value="Genomic_DNA"/>
</dbReference>
<dbReference type="RefSeq" id="WP_135039401.1">
    <property type="nucleotide sequence ID" value="NZ_CABIXU010000105.1"/>
</dbReference>
<protein>
    <submittedName>
        <fullName evidence="1">Uncharacterized protein</fullName>
    </submittedName>
</protein>
<dbReference type="AlphaFoldDB" id="A0A7K3MFW8"/>
<evidence type="ECO:0000313" key="1">
    <source>
        <dbReference type="EMBL" id="TFU44835.1"/>
    </source>
</evidence>
<organism evidence="1 2">
    <name type="scientific">Bacteroides acidifaciens</name>
    <dbReference type="NCBI Taxonomy" id="85831"/>
    <lineage>
        <taxon>Bacteria</taxon>
        <taxon>Pseudomonadati</taxon>
        <taxon>Bacteroidota</taxon>
        <taxon>Bacteroidia</taxon>
        <taxon>Bacteroidales</taxon>
        <taxon>Bacteroidaceae</taxon>
        <taxon>Bacteroides</taxon>
    </lineage>
</organism>